<organism evidence="4 5">
    <name type="scientific">Helobdella robusta</name>
    <name type="common">Californian leech</name>
    <dbReference type="NCBI Taxonomy" id="6412"/>
    <lineage>
        <taxon>Eukaryota</taxon>
        <taxon>Metazoa</taxon>
        <taxon>Spiralia</taxon>
        <taxon>Lophotrochozoa</taxon>
        <taxon>Annelida</taxon>
        <taxon>Clitellata</taxon>
        <taxon>Hirudinea</taxon>
        <taxon>Rhynchobdellida</taxon>
        <taxon>Glossiphoniidae</taxon>
        <taxon>Helobdella</taxon>
    </lineage>
</organism>
<dbReference type="RefSeq" id="XP_009013583.1">
    <property type="nucleotide sequence ID" value="XM_009015335.1"/>
</dbReference>
<dbReference type="STRING" id="6412.T1FSA7"/>
<dbReference type="Proteomes" id="UP000015101">
    <property type="component" value="Unassembled WGS sequence"/>
</dbReference>
<dbReference type="PROSITE" id="PS50191">
    <property type="entry name" value="CRAL_TRIO"/>
    <property type="match status" value="1"/>
</dbReference>
<evidence type="ECO:0000313" key="5">
    <source>
        <dbReference type="Proteomes" id="UP000015101"/>
    </source>
</evidence>
<reference evidence="4" key="3">
    <citation type="submission" date="2015-06" db="UniProtKB">
        <authorList>
            <consortium name="EnsemblMetazoa"/>
        </authorList>
    </citation>
    <scope>IDENTIFICATION</scope>
</reference>
<feature type="region of interest" description="Disordered" evidence="1">
    <location>
        <begin position="1"/>
        <end position="32"/>
    </location>
</feature>
<dbReference type="InterPro" id="IPR001251">
    <property type="entry name" value="CRAL-TRIO_dom"/>
</dbReference>
<dbReference type="InterPro" id="IPR011074">
    <property type="entry name" value="CRAL/TRIO_N_dom"/>
</dbReference>
<sequence>MASPTAGTKRPATSQQHPAPASSSNTPCPHDAILNGVNSKELHFCDQLMERMAGVVPIPGEEDFFVRPDTLRRFLRARNWNVDDAEKILKGAVEWRRTNDAIHMDCRWCHDHPGYHSIRQVGFDLQRRPVIYACFTQTTANPTVEDIINHCTYLIENAQKTMASDVSTWVFILDCRGMTLPQCNPKIGYGLTQVFANFYPERLGLVICLHHNPIFHGVWNAIKVFLHDNTVAKMHLIRSKKKIEEEFTKLFDDELKEWLLIEMKLNKEKPLSLSQQTFWKAPIDTKHHDPRGCPSYVKEFVDTFLTNTNSPLSVHKPHPNIVDELKEVCKPLQLHDKNSKLKSNSSYGMSEDECAKCATVGTADPLVDDDSESEEANMSQKFEHIEISKEYQVPSNAERLADG</sequence>
<dbReference type="Gene3D" id="3.40.525.10">
    <property type="entry name" value="CRAL-TRIO lipid binding domain"/>
    <property type="match status" value="1"/>
</dbReference>
<feature type="domain" description="CRAL-TRIO" evidence="2">
    <location>
        <begin position="121"/>
        <end position="273"/>
    </location>
</feature>
<dbReference type="CTD" id="20211704"/>
<dbReference type="GeneID" id="20211704"/>
<dbReference type="EMBL" id="KB096080">
    <property type="protein sequence ID" value="ESO08653.1"/>
    <property type="molecule type" value="Genomic_DNA"/>
</dbReference>
<dbReference type="SUPFAM" id="SSF52087">
    <property type="entry name" value="CRAL/TRIO domain"/>
    <property type="match status" value="1"/>
</dbReference>
<dbReference type="OMA" id="LRGYDWD"/>
<dbReference type="KEGG" id="hro:HELRODRAFT_190791"/>
<evidence type="ECO:0000313" key="3">
    <source>
        <dbReference type="EMBL" id="ESO08653.1"/>
    </source>
</evidence>
<dbReference type="eggNOG" id="KOG1470">
    <property type="taxonomic scope" value="Eukaryota"/>
</dbReference>
<dbReference type="GO" id="GO:0008526">
    <property type="term" value="F:phosphatidylinositol transfer activity"/>
    <property type="evidence" value="ECO:0000318"/>
    <property type="project" value="GO_Central"/>
</dbReference>
<dbReference type="PANTHER" id="PTHR45824">
    <property type="entry name" value="GH16843P"/>
    <property type="match status" value="1"/>
</dbReference>
<dbReference type="PANTHER" id="PTHR45824:SF29">
    <property type="entry name" value="GH16843P"/>
    <property type="match status" value="1"/>
</dbReference>
<evidence type="ECO:0000256" key="1">
    <source>
        <dbReference type="SAM" id="MobiDB-lite"/>
    </source>
</evidence>
<dbReference type="InterPro" id="IPR036865">
    <property type="entry name" value="CRAL-TRIO_dom_sf"/>
</dbReference>
<dbReference type="SMART" id="SM00516">
    <property type="entry name" value="SEC14"/>
    <property type="match status" value="1"/>
</dbReference>
<dbReference type="InterPro" id="IPR036273">
    <property type="entry name" value="CRAL/TRIO_N_dom_sf"/>
</dbReference>
<dbReference type="SMART" id="SM01100">
    <property type="entry name" value="CRAL_TRIO_N"/>
    <property type="match status" value="1"/>
</dbReference>
<dbReference type="Pfam" id="PF03765">
    <property type="entry name" value="CRAL_TRIO_N"/>
    <property type="match status" value="1"/>
</dbReference>
<gene>
    <name evidence="4" type="primary">20211704</name>
    <name evidence="3" type="ORF">HELRODRAFT_190791</name>
</gene>
<dbReference type="EMBL" id="AMQM01003302">
    <property type="status" value="NOT_ANNOTATED_CDS"/>
    <property type="molecule type" value="Genomic_DNA"/>
</dbReference>
<feature type="compositionally biased region" description="Polar residues" evidence="1">
    <location>
        <begin position="11"/>
        <end position="27"/>
    </location>
</feature>
<dbReference type="InterPro" id="IPR052578">
    <property type="entry name" value="PI_Transfer_CRAL-TRIO"/>
</dbReference>
<dbReference type="AlphaFoldDB" id="T1FSA7"/>
<accession>T1FSA7</accession>
<reference evidence="5" key="1">
    <citation type="submission" date="2012-12" db="EMBL/GenBank/DDBJ databases">
        <authorList>
            <person name="Hellsten U."/>
            <person name="Grimwood J."/>
            <person name="Chapman J.A."/>
            <person name="Shapiro H."/>
            <person name="Aerts A."/>
            <person name="Otillar R.P."/>
            <person name="Terry A.Y."/>
            <person name="Boore J.L."/>
            <person name="Simakov O."/>
            <person name="Marletaz F."/>
            <person name="Cho S.-J."/>
            <person name="Edsinger-Gonzales E."/>
            <person name="Havlak P."/>
            <person name="Kuo D.-H."/>
            <person name="Larsson T."/>
            <person name="Lv J."/>
            <person name="Arendt D."/>
            <person name="Savage R."/>
            <person name="Osoegawa K."/>
            <person name="de Jong P."/>
            <person name="Lindberg D.R."/>
            <person name="Seaver E.C."/>
            <person name="Weisblat D.A."/>
            <person name="Putnam N.H."/>
            <person name="Grigoriev I.V."/>
            <person name="Rokhsar D.S."/>
        </authorList>
    </citation>
    <scope>NUCLEOTIDE SEQUENCE</scope>
</reference>
<dbReference type="HOGENOM" id="CLU_783728_0_0_1"/>
<protein>
    <recommendedName>
        <fullName evidence="2">CRAL-TRIO domain-containing protein</fullName>
    </recommendedName>
</protein>
<reference evidence="3 5" key="2">
    <citation type="journal article" date="2013" name="Nature">
        <title>Insights into bilaterian evolution from three spiralian genomes.</title>
        <authorList>
            <person name="Simakov O."/>
            <person name="Marletaz F."/>
            <person name="Cho S.J."/>
            <person name="Edsinger-Gonzales E."/>
            <person name="Havlak P."/>
            <person name="Hellsten U."/>
            <person name="Kuo D.H."/>
            <person name="Larsson T."/>
            <person name="Lv J."/>
            <person name="Arendt D."/>
            <person name="Savage R."/>
            <person name="Osoegawa K."/>
            <person name="de Jong P."/>
            <person name="Grimwood J."/>
            <person name="Chapman J.A."/>
            <person name="Shapiro H."/>
            <person name="Aerts A."/>
            <person name="Otillar R.P."/>
            <person name="Terry A.Y."/>
            <person name="Boore J.L."/>
            <person name="Grigoriev I.V."/>
            <person name="Lindberg D.R."/>
            <person name="Seaver E.C."/>
            <person name="Weisblat D.A."/>
            <person name="Putnam N.H."/>
            <person name="Rokhsar D.S."/>
        </authorList>
    </citation>
    <scope>NUCLEOTIDE SEQUENCE</scope>
</reference>
<dbReference type="FunFam" id="3.40.525.10:FF:000030">
    <property type="entry name" value="CRAL/TRIO_-_N-terminal_domain/CRAL /TRIO_domain_containing_protein_-_putative"/>
    <property type="match status" value="1"/>
</dbReference>
<proteinExistence type="predicted"/>
<dbReference type="OrthoDB" id="75724at2759"/>
<dbReference type="EnsemblMetazoa" id="HelroT190791">
    <property type="protein sequence ID" value="HelroP190791"/>
    <property type="gene ID" value="HelroG190791"/>
</dbReference>
<dbReference type="CDD" id="cd00170">
    <property type="entry name" value="SEC14"/>
    <property type="match status" value="1"/>
</dbReference>
<dbReference type="Pfam" id="PF00650">
    <property type="entry name" value="CRAL_TRIO"/>
    <property type="match status" value="1"/>
</dbReference>
<name>T1FSA7_HELRO</name>
<dbReference type="InParanoid" id="T1FSA7"/>
<evidence type="ECO:0000313" key="4">
    <source>
        <dbReference type="EnsemblMetazoa" id="HelroP190791"/>
    </source>
</evidence>
<keyword evidence="5" id="KW-1185">Reference proteome</keyword>
<dbReference type="SUPFAM" id="SSF46938">
    <property type="entry name" value="CRAL/TRIO N-terminal domain"/>
    <property type="match status" value="1"/>
</dbReference>
<evidence type="ECO:0000259" key="2">
    <source>
        <dbReference type="PROSITE" id="PS50191"/>
    </source>
</evidence>